<dbReference type="SUPFAM" id="SSF50044">
    <property type="entry name" value="SH3-domain"/>
    <property type="match status" value="1"/>
</dbReference>
<protein>
    <submittedName>
        <fullName evidence="14">SH3 domain-containing protein</fullName>
    </submittedName>
</protein>
<evidence type="ECO:0000256" key="3">
    <source>
        <dbReference type="ARBA" id="ARBA00022490"/>
    </source>
</evidence>
<dbReference type="SMART" id="SM00326">
    <property type="entry name" value="SH3"/>
    <property type="match status" value="1"/>
</dbReference>
<dbReference type="SUPFAM" id="SSF47576">
    <property type="entry name" value="Calponin-homology domain, CH-domain"/>
    <property type="match status" value="1"/>
</dbReference>
<dbReference type="GO" id="GO:0005085">
    <property type="term" value="F:guanyl-nucleotide exchange factor activity"/>
    <property type="evidence" value="ECO:0007669"/>
    <property type="project" value="UniProtKB-KW"/>
</dbReference>
<evidence type="ECO:0000256" key="11">
    <source>
        <dbReference type="SAM" id="MobiDB-lite"/>
    </source>
</evidence>
<keyword evidence="8" id="KW-0009">Actin-binding</keyword>
<name>A0A5K3EGH0_MESCO</name>
<keyword evidence="2 9" id="KW-0728">SH3 domain</keyword>
<feature type="domain" description="Calponin-homology (CH)" evidence="13">
    <location>
        <begin position="86"/>
        <end position="191"/>
    </location>
</feature>
<evidence type="ECO:0000256" key="4">
    <source>
        <dbReference type="ARBA" id="ARBA00022553"/>
    </source>
</evidence>
<feature type="domain" description="SH3" evidence="12">
    <location>
        <begin position="821"/>
        <end position="886"/>
    </location>
</feature>
<evidence type="ECO:0000256" key="6">
    <source>
        <dbReference type="ARBA" id="ARBA00022701"/>
    </source>
</evidence>
<dbReference type="InterPro" id="IPR018159">
    <property type="entry name" value="Spectrin/alpha-actinin"/>
</dbReference>
<dbReference type="FunFam" id="1.10.418.10:FF:000001">
    <property type="entry name" value="Actinin alpha 1"/>
    <property type="match status" value="1"/>
</dbReference>
<dbReference type="Gene3D" id="1.10.418.10">
    <property type="entry name" value="Calponin-like domain"/>
    <property type="match status" value="2"/>
</dbReference>
<dbReference type="GO" id="GO:0003779">
    <property type="term" value="F:actin binding"/>
    <property type="evidence" value="ECO:0007669"/>
    <property type="project" value="UniProtKB-KW"/>
</dbReference>
<evidence type="ECO:0000313" key="14">
    <source>
        <dbReference type="WBParaSite" id="MCU_000017-RA"/>
    </source>
</evidence>
<dbReference type="Pfam" id="PF07653">
    <property type="entry name" value="SH3_2"/>
    <property type="match status" value="1"/>
</dbReference>
<dbReference type="CDD" id="cd00176">
    <property type="entry name" value="SPEC"/>
    <property type="match status" value="1"/>
</dbReference>
<dbReference type="FunFam" id="1.10.418.10:FF:000089">
    <property type="entry name" value="Spectrin beta chain"/>
    <property type="match status" value="1"/>
</dbReference>
<dbReference type="SMART" id="SM00150">
    <property type="entry name" value="SPEC"/>
    <property type="match status" value="4"/>
</dbReference>
<dbReference type="PROSITE" id="PS00020">
    <property type="entry name" value="ACTININ_2"/>
    <property type="match status" value="1"/>
</dbReference>
<dbReference type="SUPFAM" id="SSF46966">
    <property type="entry name" value="Spectrin repeat"/>
    <property type="match status" value="6"/>
</dbReference>
<keyword evidence="6" id="KW-0493">Microtubule</keyword>
<evidence type="ECO:0000259" key="12">
    <source>
        <dbReference type="PROSITE" id="PS50002"/>
    </source>
</evidence>
<organism evidence="14">
    <name type="scientific">Mesocestoides corti</name>
    <name type="common">Flatworm</name>
    <dbReference type="NCBI Taxonomy" id="53468"/>
    <lineage>
        <taxon>Eukaryota</taxon>
        <taxon>Metazoa</taxon>
        <taxon>Spiralia</taxon>
        <taxon>Lophotrochozoa</taxon>
        <taxon>Platyhelminthes</taxon>
        <taxon>Cestoda</taxon>
        <taxon>Eucestoda</taxon>
        <taxon>Cyclophyllidea</taxon>
        <taxon>Mesocestoididae</taxon>
        <taxon>Mesocestoides</taxon>
    </lineage>
</organism>
<evidence type="ECO:0000256" key="5">
    <source>
        <dbReference type="ARBA" id="ARBA00022658"/>
    </source>
</evidence>
<evidence type="ECO:0000256" key="8">
    <source>
        <dbReference type="ARBA" id="ARBA00023203"/>
    </source>
</evidence>
<evidence type="ECO:0000256" key="9">
    <source>
        <dbReference type="PROSITE-ProRule" id="PRU00192"/>
    </source>
</evidence>
<keyword evidence="4" id="KW-0597">Phosphoprotein</keyword>
<dbReference type="Gene3D" id="2.30.30.40">
    <property type="entry name" value="SH3 Domains"/>
    <property type="match status" value="1"/>
</dbReference>
<reference evidence="14" key="1">
    <citation type="submission" date="2019-11" db="UniProtKB">
        <authorList>
            <consortium name="WormBaseParasite"/>
        </authorList>
    </citation>
    <scope>IDENTIFICATION</scope>
</reference>
<dbReference type="SMART" id="SM00033">
    <property type="entry name" value="CH"/>
    <property type="match status" value="2"/>
</dbReference>
<proteinExistence type="predicted"/>
<dbReference type="InterPro" id="IPR002017">
    <property type="entry name" value="Spectrin_repeat"/>
</dbReference>
<evidence type="ECO:0000259" key="13">
    <source>
        <dbReference type="PROSITE" id="PS50021"/>
    </source>
</evidence>
<evidence type="ECO:0000256" key="10">
    <source>
        <dbReference type="SAM" id="Coils"/>
    </source>
</evidence>
<dbReference type="Gene3D" id="1.20.58.60">
    <property type="match status" value="7"/>
</dbReference>
<sequence length="1495" mass="169342">MKLLEIISNAKLGKPNKGVLRVQKIENVGRALAFIKSKVHLENIGAEDIVDGNPTLILGLVWTIILRFQIEEIMLQIEAEKAGPKMSAKEALLLWCQHKTKGYEHVDVKDFSTSWRDGMAFGALLHSHEPSTIDMSQLKPEKPIENLTIAFRVANECFEIPQMLDPQDVNVPKPDERSIMTYVSSMYQILNKRRNKNKNAHRVGKTINQAIQLSSKINQYEVGVRNLLQWIRNKTAFFQQSTQHLPLTLEEVTKSLSDFIQYRRVEKSEKYEERTQLEALLFTISLLAKELRAKPYVVTDPQLKLTAISSAWQNLETAEHDYETAVRDAYLRLEKLERLVRRFENRAKLREEWLDEMEGLSERLQKLPGTQAGAARKAEALRVDIESKEKRFRDLDSMAAEIAKHTYYKRGGEIQQRNAAIQTRWGALSGPKMRALLARLAFPQTRADLLEQLEVITNNIQELEKQLTQPTKGELDAKRNNEDSITFEVFQAALDRHRLAEAEFLPLERRTFQIRNAIEKLWDNAPPMPNADQEKAGDLQKCQASIDLWNRVADQSRIRRSKLEAISSSYGISASLIQEMKWVTGKIDFLASTAAQTKDPKNARDLQLAQRLCKKHQALENEVMAHEPIWGDLKRSTEQFLNSRSTAGSLNEDQLGDTRDIIRRQLAGVVSSWNHLKQEMKNRQEALNECLESAQFYADADEASRWINEKIHLVKTAGILAHSLTEDRELDQAMKMCGPDSSSTMAQKKRLSNLETEIEAFQSNDLQRLKYFSTVLRKPMNNRVLKSELLDQGKADESSDIDSDNESSSDARKGASTLPKITEGRAQAVARYTARDPAGRDIDLEKGEIVAVIACTNADWWHIRRNVRSQRNEGYVPSNHLKLLEAPVTRRTSSTKDALKAVKREATRGLSIRRAPSARTSNQLHFDRENIQRCEKKVEDEFSNLLKCVEARDNCLQDTLAWHDFVMKSNNLETWMKQNSDQLLRDGRNMKNHGSSGLHIETTLEEISKGVPLLAEVNELADMLTGVIKPSDRFMYKRANGELYYKNLAKRRMEDIQAQWDDLNKQKTALEAKVGSSGSLEQFEKQAETLEILLCDRIAQLEGMSMTSPNADAINQLLHRVKAIKLEKPSLKEKISRLRTIGNNIMQTRPNDVPAINKRLRGIDQLWDRLQALLDKKEDAYSLAAAHSSIKGKIADLEGKLNDAEEQIGTLGPRGEISASQSIFQSLLPPDVLRQQLIKADDLDDDLNLYDVAASELCDQVRGLPQNSQERRKLCDAADGLVLRNEELKRALEGKKDNLDSAVKAQNLAKALGTIESNIKELDMRLQMTEPLATQTDVDREKRRVAGLKIELMKNSTAIGVNEQRVNDAGLPKDYADPLLGKCKALRAAVGEVMKKANDREAELQLVMAHVNFHDDAGDLDTWLDEKEAAVQAVRTPTDSAVGGNSPMDNLRQIRGWIKKLGAIDSELTANDKGYQRLKGSVKPSTRMFGRQKFP</sequence>
<dbReference type="InterPro" id="IPR001715">
    <property type="entry name" value="CH_dom"/>
</dbReference>
<dbReference type="PROSITE" id="PS50021">
    <property type="entry name" value="CH"/>
    <property type="match status" value="2"/>
</dbReference>
<feature type="coiled-coil region" evidence="10">
    <location>
        <begin position="1046"/>
        <end position="1073"/>
    </location>
</feature>
<keyword evidence="7" id="KW-0677">Repeat</keyword>
<accession>A0A5K3EGH0</accession>
<feature type="compositionally biased region" description="Basic and acidic residues" evidence="11">
    <location>
        <begin position="788"/>
        <end position="797"/>
    </location>
</feature>
<dbReference type="GO" id="GO:0005737">
    <property type="term" value="C:cytoplasm"/>
    <property type="evidence" value="ECO:0007669"/>
    <property type="project" value="UniProtKB-SubCell"/>
</dbReference>
<keyword evidence="3" id="KW-0963">Cytoplasm</keyword>
<dbReference type="InterPro" id="IPR036872">
    <property type="entry name" value="CH_dom_sf"/>
</dbReference>
<dbReference type="Pfam" id="PF00435">
    <property type="entry name" value="Spectrin"/>
    <property type="match status" value="2"/>
</dbReference>
<dbReference type="PROSITE" id="PS50002">
    <property type="entry name" value="SH3"/>
    <property type="match status" value="1"/>
</dbReference>
<feature type="domain" description="Calponin-homology (CH)" evidence="13">
    <location>
        <begin position="1"/>
        <end position="69"/>
    </location>
</feature>
<keyword evidence="5" id="KW-0344">Guanine-nucleotide releasing factor</keyword>
<evidence type="ECO:0000256" key="1">
    <source>
        <dbReference type="ARBA" id="ARBA00004496"/>
    </source>
</evidence>
<evidence type="ECO:0000256" key="2">
    <source>
        <dbReference type="ARBA" id="ARBA00022443"/>
    </source>
</evidence>
<dbReference type="InterPro" id="IPR001589">
    <property type="entry name" value="Actinin_actin-bd_CS"/>
</dbReference>
<dbReference type="Pfam" id="PF00307">
    <property type="entry name" value="CH"/>
    <property type="match status" value="2"/>
</dbReference>
<dbReference type="InterPro" id="IPR036028">
    <property type="entry name" value="SH3-like_dom_sf"/>
</dbReference>
<dbReference type="WBParaSite" id="MCU_000017-RA">
    <property type="protein sequence ID" value="MCU_000017-RA"/>
    <property type="gene ID" value="MCU_000017"/>
</dbReference>
<dbReference type="InterPro" id="IPR001452">
    <property type="entry name" value="SH3_domain"/>
</dbReference>
<feature type="region of interest" description="Disordered" evidence="11">
    <location>
        <begin position="788"/>
        <end position="822"/>
    </location>
</feature>
<feature type="coiled-coil region" evidence="10">
    <location>
        <begin position="1278"/>
        <end position="1305"/>
    </location>
</feature>
<evidence type="ECO:0000256" key="7">
    <source>
        <dbReference type="ARBA" id="ARBA00022737"/>
    </source>
</evidence>
<dbReference type="GO" id="GO:0005874">
    <property type="term" value="C:microtubule"/>
    <property type="evidence" value="ECO:0007669"/>
    <property type="project" value="UniProtKB-KW"/>
</dbReference>
<comment type="subcellular location">
    <subcellularLocation>
        <location evidence="1">Cytoplasm</location>
    </subcellularLocation>
</comment>
<dbReference type="PANTHER" id="PTHR11915">
    <property type="entry name" value="SPECTRIN/FILAMIN RELATED CYTOSKELETAL PROTEIN"/>
    <property type="match status" value="1"/>
</dbReference>
<feature type="compositionally biased region" description="Acidic residues" evidence="11">
    <location>
        <begin position="798"/>
        <end position="807"/>
    </location>
</feature>
<keyword evidence="10" id="KW-0175">Coiled coil</keyword>
<dbReference type="CDD" id="cd00174">
    <property type="entry name" value="SH3"/>
    <property type="match status" value="1"/>
</dbReference>